<proteinExistence type="predicted"/>
<evidence type="ECO:0000313" key="1">
    <source>
        <dbReference type="EMBL" id="CAA9568223.1"/>
    </source>
</evidence>
<gene>
    <name evidence="1" type="ORF">AVDCRST_MAG19-2497</name>
</gene>
<name>A0A6J4V3U9_9BACT</name>
<protein>
    <submittedName>
        <fullName evidence="1">Uncharacterized protein</fullName>
    </submittedName>
</protein>
<accession>A0A6J4V3U9</accession>
<dbReference type="AlphaFoldDB" id="A0A6J4V3U9"/>
<reference evidence="1" key="1">
    <citation type="submission" date="2020-02" db="EMBL/GenBank/DDBJ databases">
        <authorList>
            <person name="Meier V. D."/>
        </authorList>
    </citation>
    <scope>NUCLEOTIDE SEQUENCE</scope>
    <source>
        <strain evidence="1">AVDCRST_MAG19</strain>
    </source>
</reference>
<dbReference type="EMBL" id="CADCWL010000120">
    <property type="protein sequence ID" value="CAA9568223.1"/>
    <property type="molecule type" value="Genomic_DNA"/>
</dbReference>
<feature type="non-terminal residue" evidence="1">
    <location>
        <position position="47"/>
    </location>
</feature>
<organism evidence="1">
    <name type="scientific">uncultured Thermomicrobiales bacterium</name>
    <dbReference type="NCBI Taxonomy" id="1645740"/>
    <lineage>
        <taxon>Bacteria</taxon>
        <taxon>Pseudomonadati</taxon>
        <taxon>Thermomicrobiota</taxon>
        <taxon>Thermomicrobia</taxon>
        <taxon>Thermomicrobiales</taxon>
        <taxon>environmental samples</taxon>
    </lineage>
</organism>
<sequence>MWHYRSYRVEGRAWLTRALAAGGDAPLARATAFVKLVMLDPSMSRTR</sequence>